<accession>A0A517Z535</accession>
<dbReference type="InterPro" id="IPR050738">
    <property type="entry name" value="Sulfatase"/>
</dbReference>
<dbReference type="PANTHER" id="PTHR42693:SF33">
    <property type="entry name" value="ARYLSULFATASE"/>
    <property type="match status" value="1"/>
</dbReference>
<dbReference type="InterPro" id="IPR017850">
    <property type="entry name" value="Alkaline_phosphatase_core_sf"/>
</dbReference>
<dbReference type="SUPFAM" id="SSF53649">
    <property type="entry name" value="Alkaline phosphatase-like"/>
    <property type="match status" value="1"/>
</dbReference>
<dbReference type="EMBL" id="CP036275">
    <property type="protein sequence ID" value="QDU37611.1"/>
    <property type="molecule type" value="Genomic_DNA"/>
</dbReference>
<dbReference type="Proteomes" id="UP000320496">
    <property type="component" value="Chromosome"/>
</dbReference>
<keyword evidence="2" id="KW-0732">Signal</keyword>
<dbReference type="EC" id="3.1.6.1" evidence="4"/>
<evidence type="ECO:0000259" key="3">
    <source>
        <dbReference type="Pfam" id="PF00884"/>
    </source>
</evidence>
<reference evidence="4 5" key="1">
    <citation type="submission" date="2019-02" db="EMBL/GenBank/DDBJ databases">
        <title>Deep-cultivation of Planctomycetes and their phenomic and genomic characterization uncovers novel biology.</title>
        <authorList>
            <person name="Wiegand S."/>
            <person name="Jogler M."/>
            <person name="Boedeker C."/>
            <person name="Pinto D."/>
            <person name="Vollmers J."/>
            <person name="Rivas-Marin E."/>
            <person name="Kohn T."/>
            <person name="Peeters S.H."/>
            <person name="Heuer A."/>
            <person name="Rast P."/>
            <person name="Oberbeckmann S."/>
            <person name="Bunk B."/>
            <person name="Jeske O."/>
            <person name="Meyerdierks A."/>
            <person name="Storesund J.E."/>
            <person name="Kallscheuer N."/>
            <person name="Luecker S."/>
            <person name="Lage O.M."/>
            <person name="Pohl T."/>
            <person name="Merkel B.J."/>
            <person name="Hornburger P."/>
            <person name="Mueller R.-W."/>
            <person name="Bruemmer F."/>
            <person name="Labrenz M."/>
            <person name="Spormann A.M."/>
            <person name="Op den Camp H."/>
            <person name="Overmann J."/>
            <person name="Amann R."/>
            <person name="Jetten M.S.M."/>
            <person name="Mascher T."/>
            <person name="Medema M.H."/>
            <person name="Devos D.P."/>
            <person name="Kaster A.-K."/>
            <person name="Ovreas L."/>
            <person name="Rohde M."/>
            <person name="Galperin M.Y."/>
            <person name="Jogler C."/>
        </authorList>
    </citation>
    <scope>NUCLEOTIDE SEQUENCE [LARGE SCALE GENOMIC DNA]</scope>
    <source>
        <strain evidence="4 5">Mal4</strain>
    </source>
</reference>
<feature type="domain" description="Sulfatase N-terminal" evidence="3">
    <location>
        <begin position="25"/>
        <end position="89"/>
    </location>
</feature>
<sequence length="89" mass="9655" precursor="true">MKPVCFALLLALLAASPAGAEVPRPNIVFIMVDDLGKDWINSYGADDIETPRIDALAADGMLFHNAYSMPQCTPTRVTLLTGRYPHHTG</sequence>
<name>A0A517Z535_9PLAN</name>
<keyword evidence="4" id="KW-0378">Hydrolase</keyword>
<dbReference type="InterPro" id="IPR000917">
    <property type="entry name" value="Sulfatase_N"/>
</dbReference>
<dbReference type="Gene3D" id="3.40.720.10">
    <property type="entry name" value="Alkaline Phosphatase, subunit A"/>
    <property type="match status" value="1"/>
</dbReference>
<evidence type="ECO:0000256" key="2">
    <source>
        <dbReference type="SAM" id="SignalP"/>
    </source>
</evidence>
<comment type="similarity">
    <text evidence="1">Belongs to the sulfatase family.</text>
</comment>
<organism evidence="4 5">
    <name type="scientific">Maioricimonas rarisocia</name>
    <dbReference type="NCBI Taxonomy" id="2528026"/>
    <lineage>
        <taxon>Bacteria</taxon>
        <taxon>Pseudomonadati</taxon>
        <taxon>Planctomycetota</taxon>
        <taxon>Planctomycetia</taxon>
        <taxon>Planctomycetales</taxon>
        <taxon>Planctomycetaceae</taxon>
        <taxon>Maioricimonas</taxon>
    </lineage>
</organism>
<dbReference type="OrthoDB" id="291352at2"/>
<protein>
    <submittedName>
        <fullName evidence="4">Arylsulfatase</fullName>
        <ecNumber evidence="4">3.1.6.1</ecNumber>
    </submittedName>
</protein>
<feature type="signal peptide" evidence="2">
    <location>
        <begin position="1"/>
        <end position="20"/>
    </location>
</feature>
<feature type="chain" id="PRO_5021767004" evidence="2">
    <location>
        <begin position="21"/>
        <end position="89"/>
    </location>
</feature>
<evidence type="ECO:0000313" key="5">
    <source>
        <dbReference type="Proteomes" id="UP000320496"/>
    </source>
</evidence>
<dbReference type="PANTHER" id="PTHR42693">
    <property type="entry name" value="ARYLSULFATASE FAMILY MEMBER"/>
    <property type="match status" value="1"/>
</dbReference>
<dbReference type="AlphaFoldDB" id="A0A517Z535"/>
<proteinExistence type="inferred from homology"/>
<dbReference type="KEGG" id="mri:Mal4_19260"/>
<gene>
    <name evidence="4" type="ORF">Mal4_19260</name>
</gene>
<evidence type="ECO:0000256" key="1">
    <source>
        <dbReference type="ARBA" id="ARBA00008779"/>
    </source>
</evidence>
<dbReference type="Pfam" id="PF00884">
    <property type="entry name" value="Sulfatase"/>
    <property type="match status" value="1"/>
</dbReference>
<evidence type="ECO:0000313" key="4">
    <source>
        <dbReference type="EMBL" id="QDU37611.1"/>
    </source>
</evidence>
<keyword evidence="5" id="KW-1185">Reference proteome</keyword>
<dbReference type="GO" id="GO:0004065">
    <property type="term" value="F:arylsulfatase activity"/>
    <property type="evidence" value="ECO:0007669"/>
    <property type="project" value="UniProtKB-EC"/>
</dbReference>